<proteinExistence type="predicted"/>
<evidence type="ECO:0000256" key="1">
    <source>
        <dbReference type="SAM" id="MobiDB-lite"/>
    </source>
</evidence>
<protein>
    <recommendedName>
        <fullName evidence="4">DAC domain-containing protein</fullName>
    </recommendedName>
</protein>
<evidence type="ECO:0000313" key="3">
    <source>
        <dbReference type="Proteomes" id="UP000464178"/>
    </source>
</evidence>
<accession>A0A6P2CS04</accession>
<reference evidence="2 3" key="1">
    <citation type="submission" date="2019-05" db="EMBL/GenBank/DDBJ databases">
        <authorList>
            <consortium name="Science for Life Laboratories"/>
        </authorList>
    </citation>
    <scope>NUCLEOTIDE SEQUENCE [LARGE SCALE GENOMIC DNA]</scope>
    <source>
        <strain evidence="2">Soil9</strain>
    </source>
</reference>
<sequence length="243" mass="26559">MYDANGLQLWYDGFCWRADPFAAVRKRLLAFFGEALLADPRLTERVITLLSCLQDEHSSSILAFEHHTCDPAALRPRGPGYTDEQKRPLYPTDRLHGWLAELRPVIGPLNHASTVRDLPLSAVVGLLQVDGTHVIRDTGTIYRIAHHVEPSAGGGARAFAGTGRHAAQMLSEVLGTDGFVVKVSSNGGLYLFENNELVTHVSPVTGTSRYTDQRRTSTTPEPESPRHRSPHGPPPDPRAGGAE</sequence>
<dbReference type="EMBL" id="LR593886">
    <property type="protein sequence ID" value="VTR91703.1"/>
    <property type="molecule type" value="Genomic_DNA"/>
</dbReference>
<feature type="region of interest" description="Disordered" evidence="1">
    <location>
        <begin position="203"/>
        <end position="243"/>
    </location>
</feature>
<feature type="compositionally biased region" description="Polar residues" evidence="1">
    <location>
        <begin position="203"/>
        <end position="221"/>
    </location>
</feature>
<keyword evidence="3" id="KW-1185">Reference proteome</keyword>
<evidence type="ECO:0008006" key="4">
    <source>
        <dbReference type="Google" id="ProtNLM"/>
    </source>
</evidence>
<evidence type="ECO:0000313" key="2">
    <source>
        <dbReference type="EMBL" id="VTR91703.1"/>
    </source>
</evidence>
<dbReference type="RefSeq" id="WP_162666662.1">
    <property type="nucleotide sequence ID" value="NZ_LR593886.1"/>
</dbReference>
<dbReference type="Proteomes" id="UP000464178">
    <property type="component" value="Chromosome"/>
</dbReference>
<name>A0A6P2CS04_9BACT</name>
<dbReference type="KEGG" id="gms:SOIL9_60110"/>
<gene>
    <name evidence="2" type="ORF">SOIL9_60110</name>
</gene>
<organism evidence="2 3">
    <name type="scientific">Gemmata massiliana</name>
    <dbReference type="NCBI Taxonomy" id="1210884"/>
    <lineage>
        <taxon>Bacteria</taxon>
        <taxon>Pseudomonadati</taxon>
        <taxon>Planctomycetota</taxon>
        <taxon>Planctomycetia</taxon>
        <taxon>Gemmatales</taxon>
        <taxon>Gemmataceae</taxon>
        <taxon>Gemmata</taxon>
    </lineage>
</organism>
<dbReference type="AlphaFoldDB" id="A0A6P2CS04"/>